<dbReference type="NCBIfam" id="NF005559">
    <property type="entry name" value="PRK07231.1"/>
    <property type="match status" value="1"/>
</dbReference>
<dbReference type="InterPro" id="IPR002347">
    <property type="entry name" value="SDR_fam"/>
</dbReference>
<dbReference type="GO" id="GO:0047838">
    <property type="term" value="F:D-xylose 1-dehydrogenase (NAD+) activity"/>
    <property type="evidence" value="ECO:0007669"/>
    <property type="project" value="UniProtKB-EC"/>
</dbReference>
<comment type="similarity">
    <text evidence="1">Belongs to the short-chain dehydrogenases/reductases (SDR) family.</text>
</comment>
<dbReference type="KEGG" id="tsv:DSM104635_03534"/>
<dbReference type="InterPro" id="IPR036291">
    <property type="entry name" value="NAD(P)-bd_dom_sf"/>
</dbReference>
<dbReference type="Gene3D" id="3.40.50.720">
    <property type="entry name" value="NAD(P)-binding Rossmann-like Domain"/>
    <property type="match status" value="1"/>
</dbReference>
<evidence type="ECO:0000256" key="2">
    <source>
        <dbReference type="ARBA" id="ARBA00023002"/>
    </source>
</evidence>
<proteinExistence type="inferred from homology"/>
<accession>A0A6I6MZY2</accession>
<dbReference type="Pfam" id="PF13561">
    <property type="entry name" value="adh_short_C2"/>
    <property type="match status" value="1"/>
</dbReference>
<evidence type="ECO:0000256" key="1">
    <source>
        <dbReference type="ARBA" id="ARBA00006484"/>
    </source>
</evidence>
<dbReference type="NCBIfam" id="NF005681">
    <property type="entry name" value="PRK07478.1"/>
    <property type="match status" value="1"/>
</dbReference>
<gene>
    <name evidence="5" type="primary">linC_2</name>
    <name evidence="5" type="ORF">DSM104635_03534</name>
</gene>
<dbReference type="SUPFAM" id="SSF51735">
    <property type="entry name" value="NAD(P)-binding Rossmann-fold domains"/>
    <property type="match status" value="1"/>
</dbReference>
<evidence type="ECO:0000256" key="4">
    <source>
        <dbReference type="ARBA" id="ARBA00069939"/>
    </source>
</evidence>
<keyword evidence="6" id="KW-1185">Reference proteome</keyword>
<dbReference type="PRINTS" id="PR00081">
    <property type="entry name" value="GDHRDH"/>
</dbReference>
<evidence type="ECO:0000313" key="5">
    <source>
        <dbReference type="EMBL" id="QGZ96673.1"/>
    </source>
</evidence>
<dbReference type="PANTHER" id="PTHR24321:SF8">
    <property type="entry name" value="ESTRADIOL 17-BETA-DEHYDROGENASE 8-RELATED"/>
    <property type="match status" value="1"/>
</dbReference>
<sequence length="254" mass="26264">MKVLANKVAIITGASSGIGHAAAKLFAAEGARLVLVARRQAELEALASEIGAHGGECAILAGDVRHEETALDAVTLAQRAFGGLDIAFNNAGSLGEMGEVTEISPDGWRDAIEVNLTSAFFAARHQIPAMLARGRGSLIYTSTFVGHTAGFPGMSAYAASKAGVIGLTRNLAAEYGRKGIRVNALLPGAVDTPMGRSVAHSEEIRSFVANLNAMKRIAAPEELARAALFLASDASSFMTGEAMLVDGGVSINRT</sequence>
<protein>
    <recommendedName>
        <fullName evidence="4">D-xylose 1-dehydrogenase</fullName>
        <ecNumber evidence="3">1.1.1.175</ecNumber>
    </recommendedName>
</protein>
<evidence type="ECO:0000256" key="3">
    <source>
        <dbReference type="ARBA" id="ARBA00066641"/>
    </source>
</evidence>
<dbReference type="RefSeq" id="WP_158767450.1">
    <property type="nucleotide sequence ID" value="NZ_CP047045.1"/>
</dbReference>
<keyword evidence="2 5" id="KW-0560">Oxidoreductase</keyword>
<evidence type="ECO:0000313" key="6">
    <source>
        <dbReference type="Proteomes" id="UP000431269"/>
    </source>
</evidence>
<dbReference type="CDD" id="cd05233">
    <property type="entry name" value="SDR_c"/>
    <property type="match status" value="1"/>
</dbReference>
<dbReference type="EMBL" id="CP047045">
    <property type="protein sequence ID" value="QGZ96673.1"/>
    <property type="molecule type" value="Genomic_DNA"/>
</dbReference>
<dbReference type="AlphaFoldDB" id="A0A6I6MZY2"/>
<dbReference type="PRINTS" id="PR00080">
    <property type="entry name" value="SDRFAMILY"/>
</dbReference>
<dbReference type="FunFam" id="3.40.50.720:FF:000084">
    <property type="entry name" value="Short-chain dehydrogenase reductase"/>
    <property type="match status" value="1"/>
</dbReference>
<dbReference type="Proteomes" id="UP000431269">
    <property type="component" value="Chromosome"/>
</dbReference>
<dbReference type="EC" id="1.1.1.175" evidence="3"/>
<reference evidence="6" key="1">
    <citation type="submission" date="2019-12" db="EMBL/GenBank/DDBJ databases">
        <title>Complete genome of Terracaulis silvestris 0127_4.</title>
        <authorList>
            <person name="Vieira S."/>
            <person name="Riedel T."/>
            <person name="Sproer C."/>
            <person name="Pascual J."/>
            <person name="Boedeker C."/>
            <person name="Overmann J."/>
        </authorList>
    </citation>
    <scope>NUCLEOTIDE SEQUENCE [LARGE SCALE GENOMIC DNA]</scope>
    <source>
        <strain evidence="6">0127_4</strain>
    </source>
</reference>
<organism evidence="5 6">
    <name type="scientific">Terricaulis silvestris</name>
    <dbReference type="NCBI Taxonomy" id="2686094"/>
    <lineage>
        <taxon>Bacteria</taxon>
        <taxon>Pseudomonadati</taxon>
        <taxon>Pseudomonadota</taxon>
        <taxon>Alphaproteobacteria</taxon>
        <taxon>Caulobacterales</taxon>
        <taxon>Caulobacteraceae</taxon>
        <taxon>Terricaulis</taxon>
    </lineage>
</organism>
<dbReference type="PANTHER" id="PTHR24321">
    <property type="entry name" value="DEHYDROGENASES, SHORT CHAIN"/>
    <property type="match status" value="1"/>
</dbReference>
<name>A0A6I6MZY2_9CAUL</name>